<dbReference type="PANTHER" id="PTHR28259:SF1">
    <property type="entry name" value="FLUORIDE EXPORT PROTEIN 1-RELATED"/>
    <property type="match status" value="1"/>
</dbReference>
<keyword evidence="4 10" id="KW-1133">Transmembrane helix</keyword>
<sequence>MKTTLAVGIGGFFGAIARYGMSLLIPNTGNFPIATLTINLIGCLCLAWLFTTFAHRTPLVLGIGTGFLGAFTTFSTFSVETLLLLENNDWMTAISYSLISVLGGLLCVVTGAWLARGRMK</sequence>
<feature type="transmembrane region" description="Helical" evidence="10">
    <location>
        <begin position="90"/>
        <end position="115"/>
    </location>
</feature>
<evidence type="ECO:0000256" key="2">
    <source>
        <dbReference type="ARBA" id="ARBA00022475"/>
    </source>
</evidence>
<organism evidence="11 12">
    <name type="scientific">Lysinibacillus parviboronicapiens</name>
    <dbReference type="NCBI Taxonomy" id="436516"/>
    <lineage>
        <taxon>Bacteria</taxon>
        <taxon>Bacillati</taxon>
        <taxon>Bacillota</taxon>
        <taxon>Bacilli</taxon>
        <taxon>Bacillales</taxon>
        <taxon>Bacillaceae</taxon>
        <taxon>Lysinibacillus</taxon>
    </lineage>
</organism>
<evidence type="ECO:0000313" key="11">
    <source>
        <dbReference type="EMBL" id="MET4559551.1"/>
    </source>
</evidence>
<feature type="transmembrane region" description="Helical" evidence="10">
    <location>
        <begin position="33"/>
        <end position="51"/>
    </location>
</feature>
<evidence type="ECO:0000313" key="12">
    <source>
        <dbReference type="Proteomes" id="UP001549363"/>
    </source>
</evidence>
<keyword evidence="10" id="KW-0479">Metal-binding</keyword>
<dbReference type="Proteomes" id="UP001549363">
    <property type="component" value="Unassembled WGS sequence"/>
</dbReference>
<keyword evidence="2 10" id="KW-1003">Cell membrane</keyword>
<reference evidence="11 12" key="1">
    <citation type="submission" date="2024-06" db="EMBL/GenBank/DDBJ databases">
        <title>Sorghum-associated microbial communities from plants grown in Nebraska, USA.</title>
        <authorList>
            <person name="Schachtman D."/>
        </authorList>
    </citation>
    <scope>NUCLEOTIDE SEQUENCE [LARGE SCALE GENOMIC DNA]</scope>
    <source>
        <strain evidence="11 12">736</strain>
    </source>
</reference>
<dbReference type="RefSeq" id="WP_354470933.1">
    <property type="nucleotide sequence ID" value="NZ_JBEPSB010000002.1"/>
</dbReference>
<comment type="activity regulation">
    <text evidence="10">Na(+) is not transported, but it plays an essential structural role and its presence is essential for fluoride channel function.</text>
</comment>
<keyword evidence="10" id="KW-0406">Ion transport</keyword>
<dbReference type="PANTHER" id="PTHR28259">
    <property type="entry name" value="FLUORIDE EXPORT PROTEIN 1-RELATED"/>
    <property type="match status" value="1"/>
</dbReference>
<keyword evidence="5 10" id="KW-0472">Membrane</keyword>
<keyword evidence="10" id="KW-0915">Sodium</keyword>
<comment type="function">
    <text evidence="9 10">Fluoride-specific ion channel. Important for reducing fluoride concentration in the cell, thus reducing its toxicity.</text>
</comment>
<keyword evidence="10" id="KW-0813">Transport</keyword>
<accession>A0ABV2PFJ6</accession>
<evidence type="ECO:0000256" key="1">
    <source>
        <dbReference type="ARBA" id="ARBA00004651"/>
    </source>
</evidence>
<dbReference type="HAMAP" id="MF_00454">
    <property type="entry name" value="FluC"/>
    <property type="match status" value="1"/>
</dbReference>
<dbReference type="EMBL" id="JBEPSB010000002">
    <property type="protein sequence ID" value="MET4559551.1"/>
    <property type="molecule type" value="Genomic_DNA"/>
</dbReference>
<evidence type="ECO:0000256" key="7">
    <source>
        <dbReference type="ARBA" id="ARBA00035120"/>
    </source>
</evidence>
<gene>
    <name evidence="10" type="primary">fluC</name>
    <name evidence="10" type="synonym">crcB</name>
    <name evidence="11" type="ORF">ABIA69_000694</name>
</gene>
<dbReference type="NCBIfam" id="TIGR00494">
    <property type="entry name" value="crcB"/>
    <property type="match status" value="1"/>
</dbReference>
<evidence type="ECO:0000256" key="4">
    <source>
        <dbReference type="ARBA" id="ARBA00022989"/>
    </source>
</evidence>
<evidence type="ECO:0000256" key="10">
    <source>
        <dbReference type="HAMAP-Rule" id="MF_00454"/>
    </source>
</evidence>
<feature type="transmembrane region" description="Helical" evidence="10">
    <location>
        <begin position="58"/>
        <end position="78"/>
    </location>
</feature>
<evidence type="ECO:0000256" key="3">
    <source>
        <dbReference type="ARBA" id="ARBA00022692"/>
    </source>
</evidence>
<feature type="binding site" evidence="10">
    <location>
        <position position="69"/>
    </location>
    <ligand>
        <name>Na(+)</name>
        <dbReference type="ChEBI" id="CHEBI:29101"/>
        <note>structural</note>
    </ligand>
</feature>
<evidence type="ECO:0000256" key="6">
    <source>
        <dbReference type="ARBA" id="ARBA00023303"/>
    </source>
</evidence>
<evidence type="ECO:0000256" key="9">
    <source>
        <dbReference type="ARBA" id="ARBA00049940"/>
    </source>
</evidence>
<name>A0ABV2PFJ6_9BACI</name>
<comment type="similarity">
    <text evidence="7 10">Belongs to the fluoride channel Fluc/FEX (TC 1.A.43) family.</text>
</comment>
<evidence type="ECO:0000256" key="8">
    <source>
        <dbReference type="ARBA" id="ARBA00035585"/>
    </source>
</evidence>
<feature type="binding site" evidence="10">
    <location>
        <position position="72"/>
    </location>
    <ligand>
        <name>Na(+)</name>
        <dbReference type="ChEBI" id="CHEBI:29101"/>
        <note>structural</note>
    </ligand>
</feature>
<protein>
    <recommendedName>
        <fullName evidence="10">Fluoride-specific ion channel FluC</fullName>
    </recommendedName>
</protein>
<evidence type="ECO:0000256" key="5">
    <source>
        <dbReference type="ARBA" id="ARBA00023136"/>
    </source>
</evidence>
<keyword evidence="3 10" id="KW-0812">Transmembrane</keyword>
<dbReference type="Pfam" id="PF02537">
    <property type="entry name" value="CRCB"/>
    <property type="match status" value="1"/>
</dbReference>
<comment type="caution">
    <text evidence="11">The sequence shown here is derived from an EMBL/GenBank/DDBJ whole genome shotgun (WGS) entry which is preliminary data.</text>
</comment>
<dbReference type="InterPro" id="IPR003691">
    <property type="entry name" value="FluC"/>
</dbReference>
<comment type="subcellular location">
    <subcellularLocation>
        <location evidence="1 10">Cell membrane</location>
        <topology evidence="1 10">Multi-pass membrane protein</topology>
    </subcellularLocation>
</comment>
<comment type="catalytic activity">
    <reaction evidence="8">
        <text>fluoride(in) = fluoride(out)</text>
        <dbReference type="Rhea" id="RHEA:76159"/>
        <dbReference type="ChEBI" id="CHEBI:17051"/>
    </reaction>
    <physiologicalReaction direction="left-to-right" evidence="8">
        <dbReference type="Rhea" id="RHEA:76160"/>
    </physiologicalReaction>
</comment>
<keyword evidence="6 10" id="KW-0407">Ion channel</keyword>
<keyword evidence="12" id="KW-1185">Reference proteome</keyword>
<proteinExistence type="inferred from homology"/>